<gene>
    <name evidence="1" type="ORF">EV207_11070</name>
</gene>
<dbReference type="AlphaFoldDB" id="A0A4R2P3T0"/>
<dbReference type="EMBL" id="SLXK01000010">
    <property type="protein sequence ID" value="TCP29449.1"/>
    <property type="molecule type" value="Genomic_DNA"/>
</dbReference>
<organism evidence="1 2">
    <name type="scientific">Scopulibacillus darangshiensis</name>
    <dbReference type="NCBI Taxonomy" id="442528"/>
    <lineage>
        <taxon>Bacteria</taxon>
        <taxon>Bacillati</taxon>
        <taxon>Bacillota</taxon>
        <taxon>Bacilli</taxon>
        <taxon>Bacillales</taxon>
        <taxon>Sporolactobacillaceae</taxon>
        <taxon>Scopulibacillus</taxon>
    </lineage>
</organism>
<evidence type="ECO:0000313" key="2">
    <source>
        <dbReference type="Proteomes" id="UP000295416"/>
    </source>
</evidence>
<evidence type="ECO:0000313" key="1">
    <source>
        <dbReference type="EMBL" id="TCP29449.1"/>
    </source>
</evidence>
<dbReference type="Proteomes" id="UP000295416">
    <property type="component" value="Unassembled WGS sequence"/>
</dbReference>
<sequence length="46" mass="5401">MNSYLRGKRKIGNIFNYHIDRIFTNVYNLIHEVDSESNFGTGPKIK</sequence>
<protein>
    <submittedName>
        <fullName evidence="1">Uncharacterized protein</fullName>
    </submittedName>
</protein>
<name>A0A4R2P3T0_9BACL</name>
<accession>A0A4R2P3T0</accession>
<comment type="caution">
    <text evidence="1">The sequence shown here is derived from an EMBL/GenBank/DDBJ whole genome shotgun (WGS) entry which is preliminary data.</text>
</comment>
<reference evidence="1 2" key="1">
    <citation type="submission" date="2019-03" db="EMBL/GenBank/DDBJ databases">
        <title>Genomic Encyclopedia of Type Strains, Phase IV (KMG-IV): sequencing the most valuable type-strain genomes for metagenomic binning, comparative biology and taxonomic classification.</title>
        <authorList>
            <person name="Goeker M."/>
        </authorList>
    </citation>
    <scope>NUCLEOTIDE SEQUENCE [LARGE SCALE GENOMIC DNA]</scope>
    <source>
        <strain evidence="1 2">DSM 19377</strain>
    </source>
</reference>
<proteinExistence type="predicted"/>
<keyword evidence="2" id="KW-1185">Reference proteome</keyword>